<dbReference type="InterPro" id="IPR036565">
    <property type="entry name" value="Mur-like_cat_sf"/>
</dbReference>
<dbReference type="Gene3D" id="3.40.1190.10">
    <property type="entry name" value="Mur-like, catalytic domain"/>
    <property type="match status" value="1"/>
</dbReference>
<keyword evidence="2" id="KW-0436">Ligase</keyword>
<dbReference type="PANTHER" id="PTHR11136">
    <property type="entry name" value="FOLYLPOLYGLUTAMATE SYNTHASE-RELATED"/>
    <property type="match status" value="1"/>
</dbReference>
<organism evidence="5">
    <name type="scientific">marine sediment metagenome</name>
    <dbReference type="NCBI Taxonomy" id="412755"/>
    <lineage>
        <taxon>unclassified sequences</taxon>
        <taxon>metagenomes</taxon>
        <taxon>ecological metagenomes</taxon>
    </lineage>
</organism>
<dbReference type="PROSITE" id="PS01011">
    <property type="entry name" value="FOLYLPOLYGLU_SYNT_1"/>
    <property type="match status" value="1"/>
</dbReference>
<dbReference type="SUPFAM" id="SSF53623">
    <property type="entry name" value="MurD-like peptide ligases, catalytic domain"/>
    <property type="match status" value="1"/>
</dbReference>
<accession>A0A0F8WU68</accession>
<dbReference type="EMBL" id="LAZR01063045">
    <property type="protein sequence ID" value="KKK60283.1"/>
    <property type="molecule type" value="Genomic_DNA"/>
</dbReference>
<dbReference type="InterPro" id="IPR018109">
    <property type="entry name" value="Folylpolyglutamate_synth_CS"/>
</dbReference>
<keyword evidence="3" id="KW-0547">Nucleotide-binding</keyword>
<evidence type="ECO:0000313" key="5">
    <source>
        <dbReference type="EMBL" id="KKK60283.1"/>
    </source>
</evidence>
<name>A0A0F8WU68_9ZZZZ</name>
<proteinExistence type="inferred from homology"/>
<dbReference type="GO" id="GO:0005737">
    <property type="term" value="C:cytoplasm"/>
    <property type="evidence" value="ECO:0007669"/>
    <property type="project" value="TreeGrafter"/>
</dbReference>
<sequence>MQSYKEALRYMDSFVNYEREETFSYNRRFLDLKRMERLLGLIGNPHQQLKAIHIAGTKGKGSTAAIITSILTANG</sequence>
<evidence type="ECO:0000256" key="2">
    <source>
        <dbReference type="ARBA" id="ARBA00022598"/>
    </source>
</evidence>
<keyword evidence="4" id="KW-0067">ATP-binding</keyword>
<dbReference type="AlphaFoldDB" id="A0A0F8WU68"/>
<comment type="similarity">
    <text evidence="1">Belongs to the folylpolyglutamate synthase family.</text>
</comment>
<gene>
    <name evidence="5" type="ORF">LCGC14_3025920</name>
</gene>
<feature type="non-terminal residue" evidence="5">
    <location>
        <position position="75"/>
    </location>
</feature>
<protein>
    <recommendedName>
        <fullName evidence="6">Mur ligase central domain-containing protein</fullName>
    </recommendedName>
</protein>
<dbReference type="GO" id="GO:0005524">
    <property type="term" value="F:ATP binding"/>
    <property type="evidence" value="ECO:0007669"/>
    <property type="project" value="UniProtKB-KW"/>
</dbReference>
<evidence type="ECO:0000256" key="3">
    <source>
        <dbReference type="ARBA" id="ARBA00022741"/>
    </source>
</evidence>
<reference evidence="5" key="1">
    <citation type="journal article" date="2015" name="Nature">
        <title>Complex archaea that bridge the gap between prokaryotes and eukaryotes.</title>
        <authorList>
            <person name="Spang A."/>
            <person name="Saw J.H."/>
            <person name="Jorgensen S.L."/>
            <person name="Zaremba-Niedzwiedzka K."/>
            <person name="Martijn J."/>
            <person name="Lind A.E."/>
            <person name="van Eijk R."/>
            <person name="Schleper C."/>
            <person name="Guy L."/>
            <person name="Ettema T.J."/>
        </authorList>
    </citation>
    <scope>NUCLEOTIDE SEQUENCE</scope>
</reference>
<evidence type="ECO:0000256" key="4">
    <source>
        <dbReference type="ARBA" id="ARBA00022840"/>
    </source>
</evidence>
<dbReference type="GO" id="GO:0004326">
    <property type="term" value="F:tetrahydrofolylpolyglutamate synthase activity"/>
    <property type="evidence" value="ECO:0007669"/>
    <property type="project" value="InterPro"/>
</dbReference>
<dbReference type="PANTHER" id="PTHR11136:SF0">
    <property type="entry name" value="DIHYDROFOLATE SYNTHETASE-RELATED"/>
    <property type="match status" value="1"/>
</dbReference>
<comment type="caution">
    <text evidence="5">The sequence shown here is derived from an EMBL/GenBank/DDBJ whole genome shotgun (WGS) entry which is preliminary data.</text>
</comment>
<evidence type="ECO:0008006" key="6">
    <source>
        <dbReference type="Google" id="ProtNLM"/>
    </source>
</evidence>
<dbReference type="GO" id="GO:0008841">
    <property type="term" value="F:dihydrofolate synthase activity"/>
    <property type="evidence" value="ECO:0007669"/>
    <property type="project" value="TreeGrafter"/>
</dbReference>
<dbReference type="InterPro" id="IPR001645">
    <property type="entry name" value="Folylpolyglutamate_synth"/>
</dbReference>
<evidence type="ECO:0000256" key="1">
    <source>
        <dbReference type="ARBA" id="ARBA00008276"/>
    </source>
</evidence>